<dbReference type="InterPro" id="IPR030678">
    <property type="entry name" value="Peptide/Ni-bd"/>
</dbReference>
<comment type="subcellular location">
    <subcellularLocation>
        <location evidence="1">Periplasm</location>
    </subcellularLocation>
</comment>
<dbReference type="KEGG" id="tpro:Ga0080559_TMP3701"/>
<dbReference type="GO" id="GO:0043190">
    <property type="term" value="C:ATP-binding cassette (ABC) transporter complex"/>
    <property type="evidence" value="ECO:0007669"/>
    <property type="project" value="InterPro"/>
</dbReference>
<dbReference type="RefSeq" id="WP_076624338.1">
    <property type="nucleotide sequence ID" value="NZ_BMEW01000008.1"/>
</dbReference>
<feature type="domain" description="Solute-binding protein family 5" evidence="6">
    <location>
        <begin position="78"/>
        <end position="441"/>
    </location>
</feature>
<dbReference type="SUPFAM" id="SSF53850">
    <property type="entry name" value="Periplasmic binding protein-like II"/>
    <property type="match status" value="1"/>
</dbReference>
<keyword evidence="4 5" id="KW-0732">Signal</keyword>
<dbReference type="PROSITE" id="PS51318">
    <property type="entry name" value="TAT"/>
    <property type="match status" value="1"/>
</dbReference>
<organism evidence="7 8">
    <name type="scientific">Salipiger profundus</name>
    <dbReference type="NCBI Taxonomy" id="1229727"/>
    <lineage>
        <taxon>Bacteria</taxon>
        <taxon>Pseudomonadati</taxon>
        <taxon>Pseudomonadota</taxon>
        <taxon>Alphaproteobacteria</taxon>
        <taxon>Rhodobacterales</taxon>
        <taxon>Roseobacteraceae</taxon>
        <taxon>Salipiger</taxon>
    </lineage>
</organism>
<dbReference type="Gene3D" id="3.10.105.10">
    <property type="entry name" value="Dipeptide-binding Protein, Domain 3"/>
    <property type="match status" value="1"/>
</dbReference>
<keyword evidence="8" id="KW-1185">Reference proteome</keyword>
<dbReference type="InterPro" id="IPR039424">
    <property type="entry name" value="SBP_5"/>
</dbReference>
<evidence type="ECO:0000256" key="2">
    <source>
        <dbReference type="ARBA" id="ARBA00005695"/>
    </source>
</evidence>
<dbReference type="InterPro" id="IPR006311">
    <property type="entry name" value="TAT_signal"/>
</dbReference>
<dbReference type="PANTHER" id="PTHR30290">
    <property type="entry name" value="PERIPLASMIC BINDING COMPONENT OF ABC TRANSPORTER"/>
    <property type="match status" value="1"/>
</dbReference>
<dbReference type="EMBL" id="CP014796">
    <property type="protein sequence ID" value="APX24497.1"/>
    <property type="molecule type" value="Genomic_DNA"/>
</dbReference>
<dbReference type="InterPro" id="IPR000914">
    <property type="entry name" value="SBP_5_dom"/>
</dbReference>
<dbReference type="Proteomes" id="UP000186559">
    <property type="component" value="Chromosome"/>
</dbReference>
<protein>
    <submittedName>
        <fullName evidence="7">Peptide/nickel transport system substrate-binding protein</fullName>
    </submittedName>
</protein>
<comment type="similarity">
    <text evidence="2">Belongs to the bacterial solute-binding protein 5 family.</text>
</comment>
<keyword evidence="3" id="KW-0813">Transport</keyword>
<evidence type="ECO:0000256" key="3">
    <source>
        <dbReference type="ARBA" id="ARBA00022448"/>
    </source>
</evidence>
<gene>
    <name evidence="7" type="ORF">Ga0080559_TMP3701</name>
</gene>
<feature type="chain" id="PRO_5012866275" evidence="5">
    <location>
        <begin position="28"/>
        <end position="532"/>
    </location>
</feature>
<dbReference type="Gene3D" id="3.40.190.10">
    <property type="entry name" value="Periplasmic binding protein-like II"/>
    <property type="match status" value="1"/>
</dbReference>
<dbReference type="GO" id="GO:0015833">
    <property type="term" value="P:peptide transport"/>
    <property type="evidence" value="ECO:0007669"/>
    <property type="project" value="TreeGrafter"/>
</dbReference>
<dbReference type="GO" id="GO:1904680">
    <property type="term" value="F:peptide transmembrane transporter activity"/>
    <property type="evidence" value="ECO:0007669"/>
    <property type="project" value="TreeGrafter"/>
</dbReference>
<evidence type="ECO:0000256" key="4">
    <source>
        <dbReference type="ARBA" id="ARBA00022729"/>
    </source>
</evidence>
<accession>A0A1U7D8J1</accession>
<dbReference type="PANTHER" id="PTHR30290:SF9">
    <property type="entry name" value="OLIGOPEPTIDE-BINDING PROTEIN APPA"/>
    <property type="match status" value="1"/>
</dbReference>
<proteinExistence type="inferred from homology"/>
<dbReference type="Pfam" id="PF00496">
    <property type="entry name" value="SBP_bac_5"/>
    <property type="match status" value="1"/>
</dbReference>
<dbReference type="STRING" id="1229727.Ga0080559_TMP3701"/>
<evidence type="ECO:0000313" key="7">
    <source>
        <dbReference type="EMBL" id="APX24497.1"/>
    </source>
</evidence>
<dbReference type="PIRSF" id="PIRSF002741">
    <property type="entry name" value="MppA"/>
    <property type="match status" value="1"/>
</dbReference>
<dbReference type="AlphaFoldDB" id="A0A1U7D8J1"/>
<name>A0A1U7D8J1_9RHOB</name>
<evidence type="ECO:0000256" key="5">
    <source>
        <dbReference type="SAM" id="SignalP"/>
    </source>
</evidence>
<dbReference type="GO" id="GO:0030288">
    <property type="term" value="C:outer membrane-bounded periplasmic space"/>
    <property type="evidence" value="ECO:0007669"/>
    <property type="project" value="UniProtKB-ARBA"/>
</dbReference>
<feature type="signal peptide" evidence="5">
    <location>
        <begin position="1"/>
        <end position="27"/>
    </location>
</feature>
<dbReference type="CDD" id="cd08517">
    <property type="entry name" value="PBP2_NikA_DppA_OppA_like_13"/>
    <property type="match status" value="1"/>
</dbReference>
<sequence length="532" mass="59209" precursor="true">MNLTRRQMLLSSLSAIAVASVAGPVAAIEAPQSEGGTLTFVISPSPQILTSAMTTSGAEQVVSAKISDSLFTYDFDMNIQPQLAESHEVSDDGLRVTFNLRQGVKWHDGTPFTSKDVAYTCMEVWKVLHGRGRTIFKDVTEVETPDEHTAVFVMASPSPGMLKSLAAQQTQILPAHLYEGTDPMTNPYNLEPVGTGPFRFVSFVAGDNLVLEKNPDYWDENKPHIDTLVFRFVSDPATVTAGLESGEFDLVNQSLLPKPDIPRLEESGNFDITTRGYEFQNEVQMIEFNLDDPVMSDPRVRQALACAIDKQWITDNVFFGYGKAANTPLHYQLTQLYDETDVPAYDYDPMRAVELLEEAGYPRGTLELTIDPLPYGEYQNMTANYLREAFRAIGVTLTVRNEDFAGFVKRVYTDRDFQFTVNLLTGGSDPTIGTHRTFWSESFQQGVGFSNGSHYMSDEMDAILEAASAEMDEEARIKLYHDFQKLAMTDLPVLPLVAVESVTVANRRVHNHTINAHGSYANFADVWLDPKA</sequence>
<reference evidence="7 8" key="1">
    <citation type="submission" date="2016-03" db="EMBL/GenBank/DDBJ databases">
        <title>Deep-sea bacteria in the southern Pacific.</title>
        <authorList>
            <person name="Tang K."/>
        </authorList>
    </citation>
    <scope>NUCLEOTIDE SEQUENCE [LARGE SCALE GENOMIC DNA]</scope>
    <source>
        <strain evidence="7 8">JLT2016</strain>
    </source>
</reference>
<evidence type="ECO:0000256" key="1">
    <source>
        <dbReference type="ARBA" id="ARBA00004418"/>
    </source>
</evidence>
<evidence type="ECO:0000259" key="6">
    <source>
        <dbReference type="Pfam" id="PF00496"/>
    </source>
</evidence>
<evidence type="ECO:0000313" key="8">
    <source>
        <dbReference type="Proteomes" id="UP000186559"/>
    </source>
</evidence>